<dbReference type="Proteomes" id="UP000244248">
    <property type="component" value="Unassembled WGS sequence"/>
</dbReference>
<keyword evidence="4" id="KW-1185">Reference proteome</keyword>
<keyword evidence="2" id="KW-0732">Signal</keyword>
<protein>
    <recommendedName>
        <fullName evidence="5">DUF2242 domain-containing protein</fullName>
    </recommendedName>
</protein>
<name>A0A2T5MKG5_9GAMM</name>
<evidence type="ECO:0000313" key="4">
    <source>
        <dbReference type="Proteomes" id="UP000244248"/>
    </source>
</evidence>
<organism evidence="3 4">
    <name type="scientific">Stenotrophobium rhamnosiphilum</name>
    <dbReference type="NCBI Taxonomy" id="2029166"/>
    <lineage>
        <taxon>Bacteria</taxon>
        <taxon>Pseudomonadati</taxon>
        <taxon>Pseudomonadota</taxon>
        <taxon>Gammaproteobacteria</taxon>
        <taxon>Nevskiales</taxon>
        <taxon>Nevskiaceae</taxon>
        <taxon>Stenotrophobium</taxon>
    </lineage>
</organism>
<evidence type="ECO:0000256" key="2">
    <source>
        <dbReference type="SAM" id="SignalP"/>
    </source>
</evidence>
<evidence type="ECO:0008006" key="5">
    <source>
        <dbReference type="Google" id="ProtNLM"/>
    </source>
</evidence>
<gene>
    <name evidence="3" type="ORF">CJD38_02865</name>
</gene>
<comment type="caution">
    <text evidence="3">The sequence shown here is derived from an EMBL/GenBank/DDBJ whole genome shotgun (WGS) entry which is preliminary data.</text>
</comment>
<feature type="chain" id="PRO_5015495541" description="DUF2242 domain-containing protein" evidence="2">
    <location>
        <begin position="19"/>
        <end position="270"/>
    </location>
</feature>
<feature type="compositionally biased region" description="Low complexity" evidence="1">
    <location>
        <begin position="218"/>
        <end position="228"/>
    </location>
</feature>
<dbReference type="PROSITE" id="PS51257">
    <property type="entry name" value="PROKAR_LIPOPROTEIN"/>
    <property type="match status" value="1"/>
</dbReference>
<sequence length="270" mass="27692">MFIKLSNAIALAVAIALAGGCATNDGYHKAFAAESAIKGNHQTFAAPLDQTFRAVKITLIRQGFTMESADPSSGLIKATRNFQDPVEKDVSYNIVATADVNAEDENSIVTIAASQQTILHREWHTWWKLLWIIPIFPTGTEYQTVVTKEGNVTDAAFYKDFFASVSTAVDASIAAAKAKALKLAAEKAEADAAAAAAVKAAAEAKAVAEAAAKAAAESAAESAAEPVAPTSDATQPVAPVVEGVSASPVVTPAQVDSTPAASAPAPAAAP</sequence>
<dbReference type="EMBL" id="QANS01000001">
    <property type="protein sequence ID" value="PTU33062.1"/>
    <property type="molecule type" value="Genomic_DNA"/>
</dbReference>
<evidence type="ECO:0000256" key="1">
    <source>
        <dbReference type="SAM" id="MobiDB-lite"/>
    </source>
</evidence>
<dbReference type="OrthoDB" id="9812193at2"/>
<reference evidence="3 4" key="1">
    <citation type="submission" date="2018-04" db="EMBL/GenBank/DDBJ databases">
        <title>Novel species isolated from glacier.</title>
        <authorList>
            <person name="Liu Q."/>
            <person name="Xin Y.-H."/>
        </authorList>
    </citation>
    <scope>NUCLEOTIDE SEQUENCE [LARGE SCALE GENOMIC DNA]</scope>
    <source>
        <strain evidence="3 4">GT1R17</strain>
    </source>
</reference>
<evidence type="ECO:0000313" key="3">
    <source>
        <dbReference type="EMBL" id="PTU33062.1"/>
    </source>
</evidence>
<dbReference type="AlphaFoldDB" id="A0A2T5MKG5"/>
<feature type="signal peptide" evidence="2">
    <location>
        <begin position="1"/>
        <end position="18"/>
    </location>
</feature>
<dbReference type="RefSeq" id="WP_107938769.1">
    <property type="nucleotide sequence ID" value="NZ_QANS01000001.1"/>
</dbReference>
<proteinExistence type="predicted"/>
<feature type="region of interest" description="Disordered" evidence="1">
    <location>
        <begin position="218"/>
        <end position="240"/>
    </location>
</feature>
<accession>A0A2T5MKG5</accession>